<dbReference type="InterPro" id="IPR008274">
    <property type="entry name" value="AldOxase/xan_DH_MoCoBD1"/>
</dbReference>
<keyword evidence="1" id="KW-0472">Membrane</keyword>
<dbReference type="PANTHER" id="PTHR47495">
    <property type="entry name" value="ALDEHYDE DEHYDROGENASE"/>
    <property type="match status" value="1"/>
</dbReference>
<sequence>MPVSRRQLLVGGGIGAGLLLAWWAWPRDHAAPLDPAKGETGFGAWLRIAEDGMVTVAVPQLEMGQGVTTLLPQIAAVELGADWRMVAVEPAPTSAAYANFPLAARWVPMWRPAIEAMADEESDVALRKWARDERFDATADGTSLAAYETPLREAAASARAMLCMAAAERWEIDWQQCRTENGTVRHEDKAVGFGELAAEAAQFDPPKVPPLLPASSGEAGEALEPETVPAFPRLDAPSKATGSYVFAGDVRFVPDSDADRMVFAAIRHGPVGDAELTRFDPAPARKLPGYLGLVKAKRWLAAYGTNWWAAEQALRRIAPGFDTADPVDSPRMVEALDAGLRRGDAHEIMAWGEGEEALPDRPTLALRYDIAPAPHATLETASATARLRDGRCEIWAASQAPEQMRQAVAAQLGLSVEDVIHYPVGAGSSFDRRLDHDHAVEAAVIAREVGRPVQLTWSRWQESLAGWPRAPMAAVLAAEIDADGRILAWKTRIAMPATNREQGRRLFEGATPWAAIDASEGEVDTLAMEGAVPPYAAQNLVVQHVPVRIGLPTARQRGNAPAYTCFLTETFVDELARKAGREPLGYRIQLLEGRIRLIECLTRVTRGAVWGGGLPASGEGLACLQMGQGESGEEGPRSGHIACVARVRQGEGGLRATELHFTCDIGRIPNAELARQQIEGGAIFALGLALGAPLDYENGLPDLGTLSAMRLPGMAATPEIMIEFVESEAEPFDPGEISVGVTLPAIANALFAATGTRLRTLPLFSGVT</sequence>
<dbReference type="OrthoDB" id="9767994at2"/>
<dbReference type="Proteomes" id="UP000429229">
    <property type="component" value="Unassembled WGS sequence"/>
</dbReference>
<dbReference type="Gene3D" id="3.90.1170.50">
    <property type="entry name" value="Aldehyde oxidase/xanthine dehydrogenase, a/b hammerhead"/>
    <property type="match status" value="1"/>
</dbReference>
<dbReference type="GO" id="GO:0016491">
    <property type="term" value="F:oxidoreductase activity"/>
    <property type="evidence" value="ECO:0007669"/>
    <property type="project" value="InterPro"/>
</dbReference>
<dbReference type="InterPro" id="IPR000674">
    <property type="entry name" value="Ald_Oxase/Xan_DH_a/b"/>
</dbReference>
<organism evidence="3 4">
    <name type="scientific">Alteriqipengyuania halimionae</name>
    <dbReference type="NCBI Taxonomy" id="1926630"/>
    <lineage>
        <taxon>Bacteria</taxon>
        <taxon>Pseudomonadati</taxon>
        <taxon>Pseudomonadota</taxon>
        <taxon>Alphaproteobacteria</taxon>
        <taxon>Sphingomonadales</taxon>
        <taxon>Erythrobacteraceae</taxon>
        <taxon>Alteriqipengyuania</taxon>
    </lineage>
</organism>
<dbReference type="InterPro" id="IPR046867">
    <property type="entry name" value="AldOxase/xan_DH_MoCoBD2"/>
</dbReference>
<evidence type="ECO:0000313" key="3">
    <source>
        <dbReference type="EMBL" id="MXP08818.1"/>
    </source>
</evidence>
<dbReference type="PANTHER" id="PTHR47495:SF2">
    <property type="entry name" value="ALDEHYDE DEHYDROGENASE"/>
    <property type="match status" value="1"/>
</dbReference>
<dbReference type="PROSITE" id="PS51318">
    <property type="entry name" value="TAT"/>
    <property type="match status" value="1"/>
</dbReference>
<dbReference type="SMART" id="SM01008">
    <property type="entry name" value="Ald_Xan_dh_C"/>
    <property type="match status" value="1"/>
</dbReference>
<dbReference type="SUPFAM" id="SSF54665">
    <property type="entry name" value="CO dehydrogenase molybdoprotein N-domain-like"/>
    <property type="match status" value="1"/>
</dbReference>
<dbReference type="PIRSF" id="PIRSF036389">
    <property type="entry name" value="IOR_B"/>
    <property type="match status" value="1"/>
</dbReference>
<dbReference type="Pfam" id="PF20256">
    <property type="entry name" value="MoCoBD_2"/>
    <property type="match status" value="2"/>
</dbReference>
<dbReference type="Gene3D" id="3.30.365.10">
    <property type="entry name" value="Aldehyde oxidase/xanthine dehydrogenase, molybdopterin binding domain"/>
    <property type="match status" value="4"/>
</dbReference>
<evidence type="ECO:0000313" key="4">
    <source>
        <dbReference type="Proteomes" id="UP000429229"/>
    </source>
</evidence>
<evidence type="ECO:0000259" key="2">
    <source>
        <dbReference type="SMART" id="SM01008"/>
    </source>
</evidence>
<dbReference type="Pfam" id="PF02738">
    <property type="entry name" value="MoCoBD_1"/>
    <property type="match status" value="1"/>
</dbReference>
<dbReference type="InterPro" id="IPR052516">
    <property type="entry name" value="N-heterocyclic_Hydroxylase"/>
</dbReference>
<reference evidence="3 4" key="1">
    <citation type="submission" date="2019-12" db="EMBL/GenBank/DDBJ databases">
        <title>Genomic-based taxomic classification of the family Erythrobacteraceae.</title>
        <authorList>
            <person name="Xu L."/>
        </authorList>
    </citation>
    <scope>NUCLEOTIDE SEQUENCE [LARGE SCALE GENOMIC DNA]</scope>
    <source>
        <strain evidence="3 4">LMG 29519</strain>
    </source>
</reference>
<proteinExistence type="predicted"/>
<evidence type="ECO:0000256" key="1">
    <source>
        <dbReference type="SAM" id="Phobius"/>
    </source>
</evidence>
<keyword evidence="1" id="KW-0812">Transmembrane</keyword>
<gene>
    <name evidence="3" type="ORF">GRI68_01310</name>
</gene>
<comment type="caution">
    <text evidence="3">The sequence shown here is derived from an EMBL/GenBank/DDBJ whole genome shotgun (WGS) entry which is preliminary data.</text>
</comment>
<dbReference type="InterPro" id="IPR037165">
    <property type="entry name" value="AldOxase/xan_DH_Mopterin-bd_sf"/>
</dbReference>
<accession>A0A6I4TYW6</accession>
<dbReference type="AlphaFoldDB" id="A0A6I4TYW6"/>
<dbReference type="EMBL" id="WTYR01000001">
    <property type="protein sequence ID" value="MXP08818.1"/>
    <property type="molecule type" value="Genomic_DNA"/>
</dbReference>
<protein>
    <submittedName>
        <fullName evidence="3">Molybdopterin-dependent oxidoreductase</fullName>
    </submittedName>
</protein>
<dbReference type="InterPro" id="IPR012368">
    <property type="entry name" value="OxRdtase_Mopterin-bd_su_IorB"/>
</dbReference>
<keyword evidence="4" id="KW-1185">Reference proteome</keyword>
<keyword evidence="1" id="KW-1133">Transmembrane helix</keyword>
<dbReference type="InterPro" id="IPR006311">
    <property type="entry name" value="TAT_signal"/>
</dbReference>
<name>A0A6I4TYW6_9SPHN</name>
<dbReference type="SUPFAM" id="SSF56003">
    <property type="entry name" value="Molybdenum cofactor-binding domain"/>
    <property type="match status" value="2"/>
</dbReference>
<feature type="transmembrane region" description="Helical" evidence="1">
    <location>
        <begin position="7"/>
        <end position="25"/>
    </location>
</feature>
<feature type="domain" description="Aldehyde oxidase/xanthine dehydrogenase a/b hammerhead" evidence="2">
    <location>
        <begin position="247"/>
        <end position="325"/>
    </location>
</feature>
<dbReference type="InterPro" id="IPR036856">
    <property type="entry name" value="Ald_Oxase/Xan_DH_a/b_sf"/>
</dbReference>